<dbReference type="PIRSF" id="PIRSF000077">
    <property type="entry name" value="Thioredoxin"/>
    <property type="match status" value="1"/>
</dbReference>
<reference evidence="11" key="1">
    <citation type="submission" date="2019-05" db="EMBL/GenBank/DDBJ databases">
        <title>Whole genome sequencing of Pseudanabaena catenata USMAC16.</title>
        <authorList>
            <person name="Khan Z."/>
            <person name="Omar W.M."/>
            <person name="Convey P."/>
            <person name="Merican F."/>
            <person name="Najimudin N."/>
        </authorList>
    </citation>
    <scope>NUCLEOTIDE SEQUENCE</scope>
    <source>
        <strain evidence="11">USMAC16</strain>
    </source>
</reference>
<feature type="active site" description="Nucleophile" evidence="8">
    <location>
        <position position="32"/>
    </location>
</feature>
<dbReference type="GO" id="GO:0015035">
    <property type="term" value="F:protein-disulfide reductase activity"/>
    <property type="evidence" value="ECO:0007669"/>
    <property type="project" value="UniProtKB-UniRule"/>
</dbReference>
<accession>A0A9X4MBY0</accession>
<proteinExistence type="inferred from homology"/>
<comment type="similarity">
    <text evidence="1 7">Belongs to the thioredoxin family.</text>
</comment>
<evidence type="ECO:0000256" key="8">
    <source>
        <dbReference type="PIRSR" id="PIRSR000077-1"/>
    </source>
</evidence>
<evidence type="ECO:0000256" key="1">
    <source>
        <dbReference type="ARBA" id="ARBA00008987"/>
    </source>
</evidence>
<dbReference type="InterPro" id="IPR013766">
    <property type="entry name" value="Thioredoxin_domain"/>
</dbReference>
<dbReference type="SUPFAM" id="SSF52833">
    <property type="entry name" value="Thioredoxin-like"/>
    <property type="match status" value="1"/>
</dbReference>
<feature type="site" description="Contributes to redox potential value" evidence="8">
    <location>
        <position position="34"/>
    </location>
</feature>
<dbReference type="InterPro" id="IPR017937">
    <property type="entry name" value="Thioredoxin_CS"/>
</dbReference>
<keyword evidence="12" id="KW-1185">Reference proteome</keyword>
<dbReference type="EMBL" id="VBTY01000166">
    <property type="protein sequence ID" value="MDG3496252.1"/>
    <property type="molecule type" value="Genomic_DNA"/>
</dbReference>
<sequence length="114" mass="12470">MSAAIFIQDASEFETLRVNTALLVVDCTATWCGPCKVISPLIDQLAENYGDRAKVMKLDIDANKPIAKQFGLRSIPAVMFFKEGELVDTIIGVKSYEEFSATIDKHLLPASSTS</sequence>
<dbReference type="AlphaFoldDB" id="A0A9X4MBY0"/>
<dbReference type="InterPro" id="IPR036249">
    <property type="entry name" value="Thioredoxin-like_sf"/>
</dbReference>
<evidence type="ECO:0000313" key="11">
    <source>
        <dbReference type="EMBL" id="MDG3496252.1"/>
    </source>
</evidence>
<feature type="active site" description="Nucleophile" evidence="8">
    <location>
        <position position="35"/>
    </location>
</feature>
<feature type="site" description="Contributes to redox potential value" evidence="8">
    <location>
        <position position="33"/>
    </location>
</feature>
<protein>
    <recommendedName>
        <fullName evidence="6 7">Thioredoxin</fullName>
    </recommendedName>
</protein>
<dbReference type="GO" id="GO:0005737">
    <property type="term" value="C:cytoplasm"/>
    <property type="evidence" value="ECO:0007669"/>
    <property type="project" value="TreeGrafter"/>
</dbReference>
<gene>
    <name evidence="11" type="primary">trxA</name>
    <name evidence="11" type="ORF">FEV09_17035</name>
</gene>
<dbReference type="RefSeq" id="WP_009628420.1">
    <property type="nucleotide sequence ID" value="NZ_VBTY01000166.1"/>
</dbReference>
<evidence type="ECO:0000256" key="4">
    <source>
        <dbReference type="ARBA" id="ARBA00023157"/>
    </source>
</evidence>
<dbReference type="InterPro" id="IPR005746">
    <property type="entry name" value="Thioredoxin"/>
</dbReference>
<organism evidence="11 12">
    <name type="scientific">Pseudanabaena catenata USMAC16</name>
    <dbReference type="NCBI Taxonomy" id="1855837"/>
    <lineage>
        <taxon>Bacteria</taxon>
        <taxon>Bacillati</taxon>
        <taxon>Cyanobacteriota</taxon>
        <taxon>Cyanophyceae</taxon>
        <taxon>Pseudanabaenales</taxon>
        <taxon>Pseudanabaenaceae</taxon>
        <taxon>Pseudanabaena</taxon>
    </lineage>
</organism>
<dbReference type="PANTHER" id="PTHR45663">
    <property type="entry name" value="GEO12009P1"/>
    <property type="match status" value="1"/>
</dbReference>
<dbReference type="PANTHER" id="PTHR45663:SF11">
    <property type="entry name" value="GEO12009P1"/>
    <property type="match status" value="1"/>
</dbReference>
<evidence type="ECO:0000256" key="9">
    <source>
        <dbReference type="PIRSR" id="PIRSR000077-4"/>
    </source>
</evidence>
<evidence type="ECO:0000256" key="6">
    <source>
        <dbReference type="NCBIfam" id="TIGR01068"/>
    </source>
</evidence>
<dbReference type="PRINTS" id="PR00421">
    <property type="entry name" value="THIOREDOXIN"/>
</dbReference>
<evidence type="ECO:0000256" key="5">
    <source>
        <dbReference type="ARBA" id="ARBA00023284"/>
    </source>
</evidence>
<evidence type="ECO:0000256" key="3">
    <source>
        <dbReference type="ARBA" id="ARBA00022982"/>
    </source>
</evidence>
<dbReference type="PROSITE" id="PS00194">
    <property type="entry name" value="THIOREDOXIN_1"/>
    <property type="match status" value="1"/>
</dbReference>
<feature type="site" description="Deprotonates C-terminal active site Cys" evidence="8">
    <location>
        <position position="26"/>
    </location>
</feature>
<evidence type="ECO:0000256" key="7">
    <source>
        <dbReference type="PIRNR" id="PIRNR000077"/>
    </source>
</evidence>
<dbReference type="NCBIfam" id="TIGR01068">
    <property type="entry name" value="thioredoxin"/>
    <property type="match status" value="1"/>
</dbReference>
<feature type="disulfide bond" description="Redox-active" evidence="9">
    <location>
        <begin position="32"/>
        <end position="35"/>
    </location>
</feature>
<dbReference type="CDD" id="cd02947">
    <property type="entry name" value="TRX_family"/>
    <property type="match status" value="1"/>
</dbReference>
<evidence type="ECO:0000256" key="2">
    <source>
        <dbReference type="ARBA" id="ARBA00022448"/>
    </source>
</evidence>
<dbReference type="Gene3D" id="3.40.30.10">
    <property type="entry name" value="Glutaredoxin"/>
    <property type="match status" value="1"/>
</dbReference>
<dbReference type="Proteomes" id="UP001152872">
    <property type="component" value="Unassembled WGS sequence"/>
</dbReference>
<dbReference type="PROSITE" id="PS51352">
    <property type="entry name" value="THIOREDOXIN_2"/>
    <property type="match status" value="1"/>
</dbReference>
<keyword evidence="3" id="KW-0249">Electron transport</keyword>
<feature type="domain" description="Thioredoxin" evidence="10">
    <location>
        <begin position="4"/>
        <end position="108"/>
    </location>
</feature>
<keyword evidence="2" id="KW-0813">Transport</keyword>
<comment type="caution">
    <text evidence="11">The sequence shown here is derived from an EMBL/GenBank/DDBJ whole genome shotgun (WGS) entry which is preliminary data.</text>
</comment>
<keyword evidence="5 9" id="KW-0676">Redox-active center</keyword>
<keyword evidence="4 9" id="KW-1015">Disulfide bond</keyword>
<evidence type="ECO:0000259" key="10">
    <source>
        <dbReference type="PROSITE" id="PS51352"/>
    </source>
</evidence>
<name>A0A9X4MBY0_9CYAN</name>
<dbReference type="Pfam" id="PF00085">
    <property type="entry name" value="Thioredoxin"/>
    <property type="match status" value="1"/>
</dbReference>
<evidence type="ECO:0000313" key="12">
    <source>
        <dbReference type="Proteomes" id="UP001152872"/>
    </source>
</evidence>